<evidence type="ECO:0000256" key="4">
    <source>
        <dbReference type="ARBA" id="ARBA00023136"/>
    </source>
</evidence>
<evidence type="ECO:0000256" key="1">
    <source>
        <dbReference type="ARBA" id="ARBA00004141"/>
    </source>
</evidence>
<dbReference type="EMBL" id="JAIWQS010000010">
    <property type="protein sequence ID" value="KAJ8753586.1"/>
    <property type="molecule type" value="Genomic_DNA"/>
</dbReference>
<dbReference type="Gene3D" id="1.10.287.3510">
    <property type="match status" value="1"/>
</dbReference>
<dbReference type="InterPro" id="IPR039428">
    <property type="entry name" value="NUOK/Mnh_C1-like"/>
</dbReference>
<keyword evidence="3" id="KW-1133">Transmembrane helix</keyword>
<evidence type="ECO:0000313" key="6">
    <source>
        <dbReference type="Proteomes" id="UP001159364"/>
    </source>
</evidence>
<proteinExistence type="predicted"/>
<keyword evidence="6" id="KW-1185">Reference proteome</keyword>
<sequence length="54" mass="6132">MLKHTFVLSAYLLFVSIHGLITIQNTVKALVCLKLILNVVNINLVTFSDFFDNH</sequence>
<keyword evidence="2" id="KW-0812">Transmembrane</keyword>
<evidence type="ECO:0000313" key="5">
    <source>
        <dbReference type="EMBL" id="KAJ8753586.1"/>
    </source>
</evidence>
<name>A0AAV8SNJ5_9ROSI</name>
<evidence type="ECO:0000256" key="2">
    <source>
        <dbReference type="ARBA" id="ARBA00022692"/>
    </source>
</evidence>
<gene>
    <name evidence="5" type="ORF">K2173_022827</name>
</gene>
<dbReference type="AlphaFoldDB" id="A0AAV8SNJ5"/>
<comment type="subcellular location">
    <subcellularLocation>
        <location evidence="1">Membrane</location>
        <topology evidence="1">Multi-pass membrane protein</topology>
    </subcellularLocation>
</comment>
<dbReference type="Pfam" id="PF00420">
    <property type="entry name" value="Oxidored_q2"/>
    <property type="match status" value="1"/>
</dbReference>
<dbReference type="Proteomes" id="UP001159364">
    <property type="component" value="Linkage Group LG10"/>
</dbReference>
<keyword evidence="4" id="KW-0472">Membrane</keyword>
<comment type="caution">
    <text evidence="5">The sequence shown here is derived from an EMBL/GenBank/DDBJ whole genome shotgun (WGS) entry which is preliminary data.</text>
</comment>
<protein>
    <submittedName>
        <fullName evidence="5">Uncharacterized protein</fullName>
    </submittedName>
</protein>
<evidence type="ECO:0000256" key="3">
    <source>
        <dbReference type="ARBA" id="ARBA00022989"/>
    </source>
</evidence>
<dbReference type="GO" id="GO:0016020">
    <property type="term" value="C:membrane"/>
    <property type="evidence" value="ECO:0007669"/>
    <property type="project" value="UniProtKB-SubCell"/>
</dbReference>
<reference evidence="5 6" key="1">
    <citation type="submission" date="2021-09" db="EMBL/GenBank/DDBJ databases">
        <title>Genomic insights and catalytic innovation underlie evolution of tropane alkaloids biosynthesis.</title>
        <authorList>
            <person name="Wang Y.-J."/>
            <person name="Tian T."/>
            <person name="Huang J.-P."/>
            <person name="Huang S.-X."/>
        </authorList>
    </citation>
    <scope>NUCLEOTIDE SEQUENCE [LARGE SCALE GENOMIC DNA]</scope>
    <source>
        <strain evidence="5">KIB-2018</strain>
        <tissue evidence="5">Leaf</tissue>
    </source>
</reference>
<accession>A0AAV8SNJ5</accession>
<organism evidence="5 6">
    <name type="scientific">Erythroxylum novogranatense</name>
    <dbReference type="NCBI Taxonomy" id="1862640"/>
    <lineage>
        <taxon>Eukaryota</taxon>
        <taxon>Viridiplantae</taxon>
        <taxon>Streptophyta</taxon>
        <taxon>Embryophyta</taxon>
        <taxon>Tracheophyta</taxon>
        <taxon>Spermatophyta</taxon>
        <taxon>Magnoliopsida</taxon>
        <taxon>eudicotyledons</taxon>
        <taxon>Gunneridae</taxon>
        <taxon>Pentapetalae</taxon>
        <taxon>rosids</taxon>
        <taxon>fabids</taxon>
        <taxon>Malpighiales</taxon>
        <taxon>Erythroxylaceae</taxon>
        <taxon>Erythroxylum</taxon>
    </lineage>
</organism>